<evidence type="ECO:0000256" key="1">
    <source>
        <dbReference type="SAM" id="SignalP"/>
    </source>
</evidence>
<dbReference type="Proteomes" id="UP000029444">
    <property type="component" value="Unassembled WGS sequence"/>
</dbReference>
<dbReference type="EMBL" id="ARXV01000003">
    <property type="protein sequence ID" value="KGD65795.1"/>
    <property type="molecule type" value="Genomic_DNA"/>
</dbReference>
<dbReference type="Gene3D" id="3.40.50.1110">
    <property type="entry name" value="SGNH hydrolase"/>
    <property type="match status" value="1"/>
</dbReference>
<dbReference type="SUPFAM" id="SSF52266">
    <property type="entry name" value="SGNH hydrolase"/>
    <property type="match status" value="1"/>
</dbReference>
<comment type="caution">
    <text evidence="3">The sequence shown here is derived from an EMBL/GenBank/DDBJ whole genome shotgun (WGS) entry which is preliminary data.</text>
</comment>
<name>A0A095UTC2_9GAMM</name>
<feature type="signal peptide" evidence="1">
    <location>
        <begin position="1"/>
        <end position="28"/>
    </location>
</feature>
<proteinExistence type="predicted"/>
<keyword evidence="4" id="KW-1185">Reference proteome</keyword>
<dbReference type="PANTHER" id="PTHR30383:SF24">
    <property type="entry name" value="THIOESTERASE 1_PROTEASE 1_LYSOPHOSPHOLIPASE L1"/>
    <property type="match status" value="1"/>
</dbReference>
<dbReference type="InterPro" id="IPR013830">
    <property type="entry name" value="SGNH_hydro"/>
</dbReference>
<dbReference type="RefSeq" id="WP_231552631.1">
    <property type="nucleotide sequence ID" value="NZ_ARXV01000003.1"/>
</dbReference>
<accession>A0A095UTC2</accession>
<evidence type="ECO:0000259" key="2">
    <source>
        <dbReference type="Pfam" id="PF13472"/>
    </source>
</evidence>
<feature type="domain" description="SGNH hydrolase-type esterase" evidence="2">
    <location>
        <begin position="33"/>
        <end position="187"/>
    </location>
</feature>
<dbReference type="InterPro" id="IPR051532">
    <property type="entry name" value="Ester_Hydrolysis_Enzymes"/>
</dbReference>
<evidence type="ECO:0000313" key="4">
    <source>
        <dbReference type="Proteomes" id="UP000029444"/>
    </source>
</evidence>
<dbReference type="AlphaFoldDB" id="A0A095UTC2"/>
<keyword evidence="1" id="KW-0732">Signal</keyword>
<dbReference type="CDD" id="cd01822">
    <property type="entry name" value="Lysophospholipase_L1_like"/>
    <property type="match status" value="1"/>
</dbReference>
<protein>
    <submittedName>
        <fullName evidence="3">Acyl-CoA thioesterase</fullName>
    </submittedName>
</protein>
<reference evidence="3 4" key="1">
    <citation type="submission" date="2012-09" db="EMBL/GenBank/DDBJ databases">
        <title>Genome Sequence of alkane-degrading Bacterium Alcanivorax sp. 19-m-6.</title>
        <authorList>
            <person name="Lai Q."/>
            <person name="Shao Z."/>
        </authorList>
    </citation>
    <scope>NUCLEOTIDE SEQUENCE [LARGE SCALE GENOMIC DNA]</scope>
    <source>
        <strain evidence="3 4">19-m-6</strain>
    </source>
</reference>
<dbReference type="InterPro" id="IPR036514">
    <property type="entry name" value="SGNH_hydro_sf"/>
</dbReference>
<dbReference type="STRING" id="1177154.Y5S_01019"/>
<dbReference type="eggNOG" id="COG2755">
    <property type="taxonomic scope" value="Bacteria"/>
</dbReference>
<sequence length="224" mass="24333">MFVRLLMLQRYRIVAALTAILLASSASGQSVLILGDSISAAYGMEKTQGWVHLFEQKLQPYCNNSRVINASVSGETTAGGKSRLPELLDAHQPDIVVIELGGNDGLRGLSPIAMRRNLETMITLARDSGATPVLLGMRIPPNYGPQYTKLFEQQFQLAAQQHDVPFVPFFLEGILEHGGFQQDGIHPAIEAQPLLLRNAESVLGPILPDCYAGSDEAAKADEHV</sequence>
<dbReference type="GO" id="GO:0004622">
    <property type="term" value="F:phosphatidylcholine lysophospholipase activity"/>
    <property type="evidence" value="ECO:0007669"/>
    <property type="project" value="TreeGrafter"/>
</dbReference>
<dbReference type="Pfam" id="PF13472">
    <property type="entry name" value="Lipase_GDSL_2"/>
    <property type="match status" value="1"/>
</dbReference>
<dbReference type="PANTHER" id="PTHR30383">
    <property type="entry name" value="THIOESTERASE 1/PROTEASE 1/LYSOPHOSPHOLIPASE L1"/>
    <property type="match status" value="1"/>
</dbReference>
<feature type="chain" id="PRO_5001919026" evidence="1">
    <location>
        <begin position="29"/>
        <end position="224"/>
    </location>
</feature>
<dbReference type="PATRIC" id="fig|1177154.3.peg.1033"/>
<gene>
    <name evidence="3" type="ORF">Y5S_01019</name>
</gene>
<evidence type="ECO:0000313" key="3">
    <source>
        <dbReference type="EMBL" id="KGD65795.1"/>
    </source>
</evidence>
<organism evidence="3 4">
    <name type="scientific">Alcanivorax nanhaiticus</name>
    <dbReference type="NCBI Taxonomy" id="1177154"/>
    <lineage>
        <taxon>Bacteria</taxon>
        <taxon>Pseudomonadati</taxon>
        <taxon>Pseudomonadota</taxon>
        <taxon>Gammaproteobacteria</taxon>
        <taxon>Oceanospirillales</taxon>
        <taxon>Alcanivoracaceae</taxon>
        <taxon>Alcanivorax</taxon>
    </lineage>
</organism>